<dbReference type="EMBL" id="BQKV01000106">
    <property type="protein sequence ID" value="GJN65730.1"/>
    <property type="molecule type" value="Genomic_DNA"/>
</dbReference>
<dbReference type="InterPro" id="IPR010982">
    <property type="entry name" value="Lambda_DNA-bd_dom_sf"/>
</dbReference>
<feature type="domain" description="HTH cro/C1-type" evidence="1">
    <location>
        <begin position="6"/>
        <end position="61"/>
    </location>
</feature>
<gene>
    <name evidence="2" type="ORF">JCM17207_23550</name>
</gene>
<accession>A0AA37N4V7</accession>
<reference evidence="2" key="1">
    <citation type="journal article" date="2022" name="Int. J. Syst. Evol. Microbiol.">
        <title>Genome-based, phenotypic and chemotaxonomic classification of Faecalibacterium strains: proposal of three novel species Faecalibacterium duncaniae sp. nov., Faecalibacterium hattorii sp. nov. and Faecalibacterium gallinarum sp. nov. .</title>
        <authorList>
            <person name="Sakamoto M."/>
            <person name="Sakurai N."/>
            <person name="Tanno H."/>
            <person name="Iino T."/>
            <person name="Ohkuma M."/>
            <person name="Endo A."/>
        </authorList>
    </citation>
    <scope>NUCLEOTIDE SEQUENCE</scope>
    <source>
        <strain evidence="2">JCM 17207</strain>
    </source>
</reference>
<sequence>MTNTNELRRRVARSGYKYKALARKMGICPSTLQRKIENQREFTVSEMDDLAELLGLTLREKVAIFFCKNRVI</sequence>
<dbReference type="SMART" id="SM00530">
    <property type="entry name" value="HTH_XRE"/>
    <property type="match status" value="1"/>
</dbReference>
<evidence type="ECO:0000313" key="3">
    <source>
        <dbReference type="Proteomes" id="UP001055185"/>
    </source>
</evidence>
<proteinExistence type="predicted"/>
<dbReference type="SUPFAM" id="SSF47413">
    <property type="entry name" value="lambda repressor-like DNA-binding domains"/>
    <property type="match status" value="1"/>
</dbReference>
<dbReference type="RefSeq" id="WP_238317940.1">
    <property type="nucleotide sequence ID" value="NZ_BQKV01000106.1"/>
</dbReference>
<dbReference type="Gene3D" id="1.10.260.40">
    <property type="entry name" value="lambda repressor-like DNA-binding domains"/>
    <property type="match status" value="1"/>
</dbReference>
<dbReference type="CDD" id="cd00093">
    <property type="entry name" value="HTH_XRE"/>
    <property type="match status" value="1"/>
</dbReference>
<organism evidence="2 3">
    <name type="scientific">Faecalibacterium gallinarum</name>
    <dbReference type="NCBI Taxonomy" id="2903556"/>
    <lineage>
        <taxon>Bacteria</taxon>
        <taxon>Bacillati</taxon>
        <taxon>Bacillota</taxon>
        <taxon>Clostridia</taxon>
        <taxon>Eubacteriales</taxon>
        <taxon>Oscillospiraceae</taxon>
        <taxon>Faecalibacterium</taxon>
    </lineage>
</organism>
<name>A0AA37N4V7_9FIRM</name>
<comment type="caution">
    <text evidence="2">The sequence shown here is derived from an EMBL/GenBank/DDBJ whole genome shotgun (WGS) entry which is preliminary data.</text>
</comment>
<dbReference type="Pfam" id="PF01381">
    <property type="entry name" value="HTH_3"/>
    <property type="match status" value="1"/>
</dbReference>
<keyword evidence="3" id="KW-1185">Reference proteome</keyword>
<dbReference type="Proteomes" id="UP001055185">
    <property type="component" value="Unassembled WGS sequence"/>
</dbReference>
<dbReference type="AlphaFoldDB" id="A0AA37N4V7"/>
<evidence type="ECO:0000259" key="1">
    <source>
        <dbReference type="SMART" id="SM00530"/>
    </source>
</evidence>
<protein>
    <recommendedName>
        <fullName evidence="1">HTH cro/C1-type domain-containing protein</fullName>
    </recommendedName>
</protein>
<evidence type="ECO:0000313" key="2">
    <source>
        <dbReference type="EMBL" id="GJN65730.1"/>
    </source>
</evidence>
<dbReference type="GO" id="GO:0003677">
    <property type="term" value="F:DNA binding"/>
    <property type="evidence" value="ECO:0007669"/>
    <property type="project" value="InterPro"/>
</dbReference>
<dbReference type="InterPro" id="IPR001387">
    <property type="entry name" value="Cro/C1-type_HTH"/>
</dbReference>